<name>A0A0Q3GJK8_BRADI</name>
<reference evidence="1" key="2">
    <citation type="submission" date="2017-06" db="EMBL/GenBank/DDBJ databases">
        <title>WGS assembly of Brachypodium distachyon.</title>
        <authorList>
            <consortium name="The International Brachypodium Initiative"/>
            <person name="Lucas S."/>
            <person name="Harmon-Smith M."/>
            <person name="Lail K."/>
            <person name="Tice H."/>
            <person name="Grimwood J."/>
            <person name="Bruce D."/>
            <person name="Barry K."/>
            <person name="Shu S."/>
            <person name="Lindquist E."/>
            <person name="Wang M."/>
            <person name="Pitluck S."/>
            <person name="Vogel J.P."/>
            <person name="Garvin D.F."/>
            <person name="Mockler T.C."/>
            <person name="Schmutz J."/>
            <person name="Rokhsar D."/>
            <person name="Bevan M.W."/>
        </authorList>
    </citation>
    <scope>NUCLEOTIDE SEQUENCE</scope>
    <source>
        <strain evidence="1">Bd21</strain>
    </source>
</reference>
<protein>
    <submittedName>
        <fullName evidence="1 2">Uncharacterized protein</fullName>
    </submittedName>
</protein>
<keyword evidence="3" id="KW-1185">Reference proteome</keyword>
<dbReference type="Proteomes" id="UP000008810">
    <property type="component" value="Chromosome 2"/>
</dbReference>
<evidence type="ECO:0000313" key="3">
    <source>
        <dbReference type="Proteomes" id="UP000008810"/>
    </source>
</evidence>
<reference evidence="2" key="3">
    <citation type="submission" date="2018-08" db="UniProtKB">
        <authorList>
            <consortium name="EnsemblPlants"/>
        </authorList>
    </citation>
    <scope>IDENTIFICATION</scope>
    <source>
        <strain evidence="2">cv. Bd21</strain>
    </source>
</reference>
<evidence type="ECO:0000313" key="2">
    <source>
        <dbReference type="EnsemblPlants" id="KQK10573"/>
    </source>
</evidence>
<dbReference type="AlphaFoldDB" id="A0A0Q3GJK8"/>
<proteinExistence type="predicted"/>
<sequence length="124" mass="13866">MRLVCSRKAPGAPERAYEIICGSGSRIQGRGRHDKWLPLWSMDEIREEIQRQACWRTRWKDFRRRLIMLGTGGGRIDFVCSNRVGQAGRKLSVSVVRAGLNYLTGWLAVGLACIGLSISLDCSG</sequence>
<dbReference type="InParanoid" id="A0A0Q3GJK8"/>
<organism evidence="1">
    <name type="scientific">Brachypodium distachyon</name>
    <name type="common">Purple false brome</name>
    <name type="synonym">Trachynia distachya</name>
    <dbReference type="NCBI Taxonomy" id="15368"/>
    <lineage>
        <taxon>Eukaryota</taxon>
        <taxon>Viridiplantae</taxon>
        <taxon>Streptophyta</taxon>
        <taxon>Embryophyta</taxon>
        <taxon>Tracheophyta</taxon>
        <taxon>Spermatophyta</taxon>
        <taxon>Magnoliopsida</taxon>
        <taxon>Liliopsida</taxon>
        <taxon>Poales</taxon>
        <taxon>Poaceae</taxon>
        <taxon>BOP clade</taxon>
        <taxon>Pooideae</taxon>
        <taxon>Stipodae</taxon>
        <taxon>Brachypodieae</taxon>
        <taxon>Brachypodium</taxon>
    </lineage>
</organism>
<dbReference type="EnsemblPlants" id="KQK10573">
    <property type="protein sequence ID" value="KQK10573"/>
    <property type="gene ID" value="BRADI_2g54955v3"/>
</dbReference>
<accession>A0A0Q3GJK8</accession>
<evidence type="ECO:0000313" key="1">
    <source>
        <dbReference type="EMBL" id="KQK10573.1"/>
    </source>
</evidence>
<gene>
    <name evidence="1" type="ORF">BRADI_2g54955v3</name>
</gene>
<dbReference type="EMBL" id="CM000881">
    <property type="protein sequence ID" value="KQK10573.1"/>
    <property type="molecule type" value="Genomic_DNA"/>
</dbReference>
<reference evidence="1 2" key="1">
    <citation type="journal article" date="2010" name="Nature">
        <title>Genome sequencing and analysis of the model grass Brachypodium distachyon.</title>
        <authorList>
            <consortium name="International Brachypodium Initiative"/>
        </authorList>
    </citation>
    <scope>NUCLEOTIDE SEQUENCE [LARGE SCALE GENOMIC DNA]</scope>
    <source>
        <strain evidence="1 2">Bd21</strain>
    </source>
</reference>
<dbReference type="Gramene" id="KQK10573">
    <property type="protein sequence ID" value="KQK10573"/>
    <property type="gene ID" value="BRADI_2g54955v3"/>
</dbReference>